<name>A0A9W5YBF2_9FIRM</name>
<dbReference type="PIRSF" id="PIRSF036289">
    <property type="entry name" value="Glycosyl_hydrolase_malt_phosph"/>
    <property type="match status" value="1"/>
</dbReference>
<dbReference type="InterPro" id="IPR037018">
    <property type="entry name" value="GH65_N"/>
</dbReference>
<dbReference type="InterPro" id="IPR011013">
    <property type="entry name" value="Gal_mutarotase_sf_dom"/>
</dbReference>
<dbReference type="InterPro" id="IPR008928">
    <property type="entry name" value="6-hairpin_glycosidase_sf"/>
</dbReference>
<feature type="domain" description="Glycoside hydrolase family 65 central catalytic" evidence="6">
    <location>
        <begin position="324"/>
        <end position="698"/>
    </location>
</feature>
<dbReference type="PANTHER" id="PTHR11051">
    <property type="entry name" value="GLYCOSYL HYDROLASE-RELATED"/>
    <property type="match status" value="1"/>
</dbReference>
<feature type="domain" description="Glycoside hydrolase family 65 N-terminal" evidence="8">
    <location>
        <begin position="24"/>
        <end position="270"/>
    </location>
</feature>
<dbReference type="Pfam" id="PF03632">
    <property type="entry name" value="Glyco_hydro_65m"/>
    <property type="match status" value="1"/>
</dbReference>
<evidence type="ECO:0000313" key="9">
    <source>
        <dbReference type="EMBL" id="GKX29288.1"/>
    </source>
</evidence>
<dbReference type="InterPro" id="IPR012341">
    <property type="entry name" value="6hp_glycosidase-like_sf"/>
</dbReference>
<dbReference type="Proteomes" id="UP001144256">
    <property type="component" value="Unassembled WGS sequence"/>
</dbReference>
<evidence type="ECO:0000256" key="1">
    <source>
        <dbReference type="ARBA" id="ARBA00006768"/>
    </source>
</evidence>
<keyword evidence="10" id="KW-1185">Reference proteome</keyword>
<evidence type="ECO:0000256" key="5">
    <source>
        <dbReference type="PIRSR" id="PIRSR036289-51"/>
    </source>
</evidence>
<feature type="binding site" evidence="5">
    <location>
        <begin position="610"/>
        <end position="611"/>
    </location>
    <ligand>
        <name>substrate</name>
    </ligand>
</feature>
<comment type="similarity">
    <text evidence="1">Belongs to the glycosyl hydrolase 65 family.</text>
</comment>
<accession>A0A9W5YBF2</accession>
<dbReference type="EMBL" id="BRLB01000003">
    <property type="protein sequence ID" value="GKX29288.1"/>
    <property type="molecule type" value="Genomic_DNA"/>
</dbReference>
<dbReference type="Gene3D" id="2.60.420.10">
    <property type="entry name" value="Maltose phosphorylase, domain 3"/>
    <property type="match status" value="1"/>
</dbReference>
<evidence type="ECO:0000256" key="2">
    <source>
        <dbReference type="ARBA" id="ARBA00022676"/>
    </source>
</evidence>
<evidence type="ECO:0000256" key="4">
    <source>
        <dbReference type="PIRSR" id="PIRSR036289-50"/>
    </source>
</evidence>
<dbReference type="SUPFAM" id="SSF48208">
    <property type="entry name" value="Six-hairpin glycosidases"/>
    <property type="match status" value="1"/>
</dbReference>
<proteinExistence type="inferred from homology"/>
<feature type="domain" description="Glycoside hydrolase family 65 C-terminal" evidence="7">
    <location>
        <begin position="710"/>
        <end position="766"/>
    </location>
</feature>
<feature type="binding site" evidence="5">
    <location>
        <begin position="359"/>
        <end position="360"/>
    </location>
    <ligand>
        <name>substrate</name>
    </ligand>
</feature>
<dbReference type="GO" id="GO:0004553">
    <property type="term" value="F:hydrolase activity, hydrolyzing O-glycosyl compounds"/>
    <property type="evidence" value="ECO:0007669"/>
    <property type="project" value="TreeGrafter"/>
</dbReference>
<evidence type="ECO:0000259" key="7">
    <source>
        <dbReference type="Pfam" id="PF03633"/>
    </source>
</evidence>
<dbReference type="Pfam" id="PF03636">
    <property type="entry name" value="Glyco_hydro_65N"/>
    <property type="match status" value="1"/>
</dbReference>
<evidence type="ECO:0000259" key="8">
    <source>
        <dbReference type="Pfam" id="PF03636"/>
    </source>
</evidence>
<dbReference type="Gene3D" id="1.50.10.10">
    <property type="match status" value="1"/>
</dbReference>
<dbReference type="Pfam" id="PF03633">
    <property type="entry name" value="Glyco_hydro_65C"/>
    <property type="match status" value="1"/>
</dbReference>
<dbReference type="GO" id="GO:0030246">
    <property type="term" value="F:carbohydrate binding"/>
    <property type="evidence" value="ECO:0007669"/>
    <property type="project" value="InterPro"/>
</dbReference>
<comment type="caution">
    <text evidence="9">The sequence shown here is derived from an EMBL/GenBank/DDBJ whole genome shotgun (WGS) entry which is preliminary data.</text>
</comment>
<dbReference type="PANTHER" id="PTHR11051:SF8">
    <property type="entry name" value="PROTEIN-GLUCOSYLGALACTOSYLHYDROXYLYSINE GLUCOSIDASE"/>
    <property type="match status" value="1"/>
</dbReference>
<dbReference type="InterPro" id="IPR005194">
    <property type="entry name" value="Glyco_hydro_65_C"/>
</dbReference>
<keyword evidence="3" id="KW-0808">Transferase</keyword>
<protein>
    <submittedName>
        <fullName evidence="9">Kojibiose phosphorylase</fullName>
    </submittedName>
</protein>
<evidence type="ECO:0000256" key="3">
    <source>
        <dbReference type="ARBA" id="ARBA00022679"/>
    </source>
</evidence>
<dbReference type="AlphaFoldDB" id="A0A9W5YBF2"/>
<organism evidence="9 10">
    <name type="scientific">Vallitalea longa</name>
    <dbReference type="NCBI Taxonomy" id="2936439"/>
    <lineage>
        <taxon>Bacteria</taxon>
        <taxon>Bacillati</taxon>
        <taxon>Bacillota</taxon>
        <taxon>Clostridia</taxon>
        <taxon>Lachnospirales</taxon>
        <taxon>Vallitaleaceae</taxon>
        <taxon>Vallitalea</taxon>
    </lineage>
</organism>
<dbReference type="InterPro" id="IPR005196">
    <property type="entry name" value="Glyco_hydro_65_N"/>
</dbReference>
<evidence type="ECO:0000313" key="10">
    <source>
        <dbReference type="Proteomes" id="UP001144256"/>
    </source>
</evidence>
<dbReference type="RefSeq" id="WP_281814721.1">
    <property type="nucleotide sequence ID" value="NZ_BRLB01000003.1"/>
</dbReference>
<dbReference type="GO" id="GO:0005975">
    <property type="term" value="P:carbohydrate metabolic process"/>
    <property type="evidence" value="ECO:0007669"/>
    <property type="project" value="InterPro"/>
</dbReference>
<evidence type="ECO:0000259" key="6">
    <source>
        <dbReference type="Pfam" id="PF03632"/>
    </source>
</evidence>
<gene>
    <name evidence="9" type="primary">kojP</name>
    <name evidence="9" type="ORF">SH1V18_17680</name>
</gene>
<dbReference type="InterPro" id="IPR017045">
    <property type="entry name" value="Malt_Pase/Glycosyl_Hdrlase"/>
</dbReference>
<keyword evidence="2" id="KW-0328">Glycosyltransferase</keyword>
<feature type="active site" description="Proton donor" evidence="4">
    <location>
        <position position="499"/>
    </location>
</feature>
<dbReference type="InterPro" id="IPR005195">
    <property type="entry name" value="Glyco_hydro_65_M"/>
</dbReference>
<sequence>MAYKNKFTSEIQNIISEDEWIIEEDNYDPRENLVYETLFGLASGYMGNRGSHEEGDVRRTLPANYIHGIFDRSEAFQRELCNTPDWNKLKMYYECEQIGIESGKDVKEYVRILDMKKGLVAKHYVSTAYDGRETRIEIIKFLSRKNPRCGAFKVFVTPLNYEGVIEFENIIDGTVTNFIDFPRFRVKHLSTEQVCEFSDFGCYLESNTRDDKTPIGTGTAVEIKDNDGNDRLKSRTFKKFGEIACEFLDADVKQGETIVIEKYANICTGRESDNVKDTVLNDLETFVKKGFDNELEDHIKEYYKLWDMADLQITGDEKMQKALRFNIFHVMSTPNPNDPSTNIGAKLIHGEEYGGHAFWDTELFILPFFNYVFPEVAHNLVEYRYRLLDKARENANKNGYEGAKYPWESADTGDEECPEWTIEPDGTCYRCYVADYEHHVTAAVAYGANRYYKFTKDKEFLDGMGLELIVETGRFWVSRLEYNEQEDRYEITKVTGPDEWHEPVDNNAYTNHLAKWNINQALKYLKYYKENDKVMYNNLLNKIKLDEDELIIWKDKVDKIYIKDKEGLIEQYDGYFNLVDAEIDEWDKNGMPILPKSLEAVKKEDRCILKQADVVMLMFLMEYDYDIDTQRTNFEYYEKRTLHRSSLSPSIHCLMGLRVGDYERAYEYLCRSAYVDMTNNQGNTREGIHAASAGGSWQCVTLGYCGMSVDNNGTLVFNPKLPDNWEKVSYSINWRGSILRILITQDDVIINSDNCNGSFKYIVDGEERIYGGA</sequence>
<dbReference type="SUPFAM" id="SSF74650">
    <property type="entry name" value="Galactose mutarotase-like"/>
    <property type="match status" value="1"/>
</dbReference>
<dbReference type="GO" id="GO:0016757">
    <property type="term" value="F:glycosyltransferase activity"/>
    <property type="evidence" value="ECO:0007669"/>
    <property type="project" value="UniProtKB-KW"/>
</dbReference>
<reference evidence="9" key="1">
    <citation type="submission" date="2022-06" db="EMBL/GenBank/DDBJ databases">
        <title>Vallitalea longa sp. nov., an anaerobic bacterium isolated from marine sediment.</title>
        <authorList>
            <person name="Hirano S."/>
            <person name="Terahara T."/>
            <person name="Mori K."/>
            <person name="Hamada M."/>
            <person name="Matsumoto R."/>
            <person name="Kobayashi T."/>
        </authorList>
    </citation>
    <scope>NUCLEOTIDE SEQUENCE</scope>
    <source>
        <strain evidence="9">SH18-1</strain>
    </source>
</reference>
<dbReference type="Gene3D" id="2.70.98.40">
    <property type="entry name" value="Glycoside hydrolase, family 65, N-terminal domain"/>
    <property type="match status" value="1"/>
</dbReference>